<organism evidence="2 3">
    <name type="scientific">Kwoniella shivajii</name>
    <dbReference type="NCBI Taxonomy" id="564305"/>
    <lineage>
        <taxon>Eukaryota</taxon>
        <taxon>Fungi</taxon>
        <taxon>Dikarya</taxon>
        <taxon>Basidiomycota</taxon>
        <taxon>Agaricomycotina</taxon>
        <taxon>Tremellomycetes</taxon>
        <taxon>Tremellales</taxon>
        <taxon>Cryptococcaceae</taxon>
        <taxon>Kwoniella</taxon>
    </lineage>
</organism>
<accession>A0ABZ1CXT5</accession>
<dbReference type="RefSeq" id="XP_062791305.1">
    <property type="nucleotide sequence ID" value="XM_062935254.1"/>
</dbReference>
<dbReference type="EMBL" id="CP141884">
    <property type="protein sequence ID" value="WRT66565.1"/>
    <property type="molecule type" value="Genomic_DNA"/>
</dbReference>
<protein>
    <submittedName>
        <fullName evidence="2">Uncharacterized protein</fullName>
    </submittedName>
</protein>
<feature type="region of interest" description="Disordered" evidence="1">
    <location>
        <begin position="79"/>
        <end position="105"/>
    </location>
</feature>
<name>A0ABZ1CXT5_9TREE</name>
<dbReference type="GeneID" id="87955655"/>
<dbReference type="Proteomes" id="UP001329825">
    <property type="component" value="Chromosome 4"/>
</dbReference>
<proteinExistence type="predicted"/>
<evidence type="ECO:0000313" key="3">
    <source>
        <dbReference type="Proteomes" id="UP001329825"/>
    </source>
</evidence>
<evidence type="ECO:0000256" key="1">
    <source>
        <dbReference type="SAM" id="MobiDB-lite"/>
    </source>
</evidence>
<keyword evidence="3" id="KW-1185">Reference proteome</keyword>
<feature type="compositionally biased region" description="Low complexity" evidence="1">
    <location>
        <begin position="93"/>
        <end position="105"/>
    </location>
</feature>
<evidence type="ECO:0000313" key="2">
    <source>
        <dbReference type="EMBL" id="WRT66565.1"/>
    </source>
</evidence>
<reference evidence="2 3" key="1">
    <citation type="submission" date="2024-01" db="EMBL/GenBank/DDBJ databases">
        <title>Comparative genomics of Cryptococcus and Kwoniella reveals pathogenesis evolution and contrasting modes of karyotype evolution via chromosome fusion or intercentromeric recombination.</title>
        <authorList>
            <person name="Coelho M.A."/>
            <person name="David-Palma M."/>
            <person name="Shea T."/>
            <person name="Bowers K."/>
            <person name="McGinley-Smith S."/>
            <person name="Mohammad A.W."/>
            <person name="Gnirke A."/>
            <person name="Yurkov A.M."/>
            <person name="Nowrousian M."/>
            <person name="Sun S."/>
            <person name="Cuomo C.A."/>
            <person name="Heitman J."/>
        </authorList>
    </citation>
    <scope>NUCLEOTIDE SEQUENCE [LARGE SCALE GENOMIC DNA]</scope>
    <source>
        <strain evidence="2">CBS 11374</strain>
    </source>
</reference>
<gene>
    <name evidence="2" type="ORF">IL334_003524</name>
</gene>
<sequence length="378" mass="42943">MIGASSSTRDLANPSISRLLSLAESQQIRFRLHTPTSVSPLIWTGSLSTSGFSCPNSNIGCLTVNSFKPFYDLTGNIDPPNLRADTDDHPINKSKSQPKSNSKSISQIQTERISYEINAGPYLRHTIVDHILRKSKQTCIMNLPTIEEHKEGVFEDERSPWISTCENLFWCIWDIARRLAIHEDRIGWVGKVDLAIIKHPNHTSTCTSSSTSNLTQQSTSKVDGYSSVCDYEEDEEVAARDIEVNKGPREIWLRPTNVLSPTTYPGEMSVSLKEQYEASRRAASSSGEILFFGRIWAENITSNLEWTREDTPFQLPSHLFQEPKSNKSTHEKRKEPHRWLDELIWDPKTDEYLTAYQKVMSKRRDESRLTGEKPSGPL</sequence>